<dbReference type="Gene3D" id="2.120.10.30">
    <property type="entry name" value="TolB, C-terminal domain"/>
    <property type="match status" value="1"/>
</dbReference>
<dbReference type="Pfam" id="PF00643">
    <property type="entry name" value="zf-B_box"/>
    <property type="match status" value="1"/>
</dbReference>
<evidence type="ECO:0000259" key="1">
    <source>
        <dbReference type="Pfam" id="PF00643"/>
    </source>
</evidence>
<dbReference type="InterPro" id="IPR011042">
    <property type="entry name" value="6-blade_b-propeller_TolB-like"/>
</dbReference>
<evidence type="ECO:0000313" key="3">
    <source>
        <dbReference type="Proteomes" id="UP000242188"/>
    </source>
</evidence>
<dbReference type="GO" id="GO:0008270">
    <property type="term" value="F:zinc ion binding"/>
    <property type="evidence" value="ECO:0007669"/>
    <property type="project" value="InterPro"/>
</dbReference>
<sequence length="494" mass="55383">MAGQVPVPGCTRHPGMGFVYVCTYCQHDLLCMKCMVDNHKGHEVELLTDYLSGQRREIEKSRENLANTEFSKLEKDLSDTDTQIHENGKSFQKIRESIRRQGNAMKTEIDNLIEKSIKHCDDMEKKHVDILNSFRTELSQYLNEDKETKLDRCQQVLTSGTNVEVISFARDTLGTSIVPPTLGTLPTPGFKAGTIYSELLQRMLGTITEDGDDQQYQPIAEFTVQSQFTHSIYVSACRTTGDEAWLSFWDDEDIYRVDQKGKVNEKVECSVKVTNTALSPSAGTVWFCCRDDYTVREVTSSGSIVTRFSVTNQPTSLCITGDNTVVVGMKGCIRMYTTDGREVASAGAGGPCRQEAVWPHHMAHCTQTGDIAAADRYGIMFDDFMAGKEPEKLPRIIVMDKHLNMKFHMTQIGTVKSNGNKFYPRGVCFDRACNVLFTENVSKSVLLIDGCDGHYLRTIYTGTSNSVPWDISLQEDGTLWIADSRCGVRVITYK</sequence>
<feature type="domain" description="B box-type" evidence="1">
    <location>
        <begin position="10"/>
        <end position="45"/>
    </location>
</feature>
<evidence type="ECO:0000313" key="2">
    <source>
        <dbReference type="EMBL" id="OWF38180.1"/>
    </source>
</evidence>
<dbReference type="PANTHER" id="PTHR25462:SF296">
    <property type="entry name" value="MEIOTIC P26, ISOFORM F"/>
    <property type="match status" value="1"/>
</dbReference>
<dbReference type="Proteomes" id="UP000242188">
    <property type="component" value="Unassembled WGS sequence"/>
</dbReference>
<dbReference type="InterPro" id="IPR047153">
    <property type="entry name" value="TRIM45/56/19-like"/>
</dbReference>
<keyword evidence="3" id="KW-1185">Reference proteome</keyword>
<name>A0A210PNV2_MIZYE</name>
<dbReference type="InterPro" id="IPR000315">
    <property type="entry name" value="Znf_B-box"/>
</dbReference>
<dbReference type="SUPFAM" id="SSF57845">
    <property type="entry name" value="B-box zinc-binding domain"/>
    <property type="match status" value="1"/>
</dbReference>
<reference evidence="2 3" key="1">
    <citation type="journal article" date="2017" name="Nat. Ecol. Evol.">
        <title>Scallop genome provides insights into evolution of bilaterian karyotype and development.</title>
        <authorList>
            <person name="Wang S."/>
            <person name="Zhang J."/>
            <person name="Jiao W."/>
            <person name="Li J."/>
            <person name="Xun X."/>
            <person name="Sun Y."/>
            <person name="Guo X."/>
            <person name="Huan P."/>
            <person name="Dong B."/>
            <person name="Zhang L."/>
            <person name="Hu X."/>
            <person name="Sun X."/>
            <person name="Wang J."/>
            <person name="Zhao C."/>
            <person name="Wang Y."/>
            <person name="Wang D."/>
            <person name="Huang X."/>
            <person name="Wang R."/>
            <person name="Lv J."/>
            <person name="Li Y."/>
            <person name="Zhang Z."/>
            <person name="Liu B."/>
            <person name="Lu W."/>
            <person name="Hui Y."/>
            <person name="Liang J."/>
            <person name="Zhou Z."/>
            <person name="Hou R."/>
            <person name="Li X."/>
            <person name="Liu Y."/>
            <person name="Li H."/>
            <person name="Ning X."/>
            <person name="Lin Y."/>
            <person name="Zhao L."/>
            <person name="Xing Q."/>
            <person name="Dou J."/>
            <person name="Li Y."/>
            <person name="Mao J."/>
            <person name="Guo H."/>
            <person name="Dou H."/>
            <person name="Li T."/>
            <person name="Mu C."/>
            <person name="Jiang W."/>
            <person name="Fu Q."/>
            <person name="Fu X."/>
            <person name="Miao Y."/>
            <person name="Liu J."/>
            <person name="Yu Q."/>
            <person name="Li R."/>
            <person name="Liao H."/>
            <person name="Li X."/>
            <person name="Kong Y."/>
            <person name="Jiang Z."/>
            <person name="Chourrout D."/>
            <person name="Li R."/>
            <person name="Bao Z."/>
        </authorList>
    </citation>
    <scope>NUCLEOTIDE SEQUENCE [LARGE SCALE GENOMIC DNA]</scope>
    <source>
        <strain evidence="2 3">PY_sf001</strain>
    </source>
</reference>
<dbReference type="Gene3D" id="3.30.160.60">
    <property type="entry name" value="Classic Zinc Finger"/>
    <property type="match status" value="1"/>
</dbReference>
<dbReference type="AlphaFoldDB" id="A0A210PNV2"/>
<dbReference type="SUPFAM" id="SSF63829">
    <property type="entry name" value="Calcium-dependent phosphotriesterase"/>
    <property type="match status" value="1"/>
</dbReference>
<dbReference type="PANTHER" id="PTHR25462">
    <property type="entry name" value="BONUS, ISOFORM C-RELATED"/>
    <property type="match status" value="1"/>
</dbReference>
<gene>
    <name evidence="2" type="ORF">KP79_PYT08796</name>
</gene>
<proteinExistence type="predicted"/>
<dbReference type="EMBL" id="NEDP02005572">
    <property type="protein sequence ID" value="OWF38180.1"/>
    <property type="molecule type" value="Genomic_DNA"/>
</dbReference>
<dbReference type="OrthoDB" id="6150715at2759"/>
<organism evidence="2 3">
    <name type="scientific">Mizuhopecten yessoensis</name>
    <name type="common">Japanese scallop</name>
    <name type="synonym">Patinopecten yessoensis</name>
    <dbReference type="NCBI Taxonomy" id="6573"/>
    <lineage>
        <taxon>Eukaryota</taxon>
        <taxon>Metazoa</taxon>
        <taxon>Spiralia</taxon>
        <taxon>Lophotrochozoa</taxon>
        <taxon>Mollusca</taxon>
        <taxon>Bivalvia</taxon>
        <taxon>Autobranchia</taxon>
        <taxon>Pteriomorphia</taxon>
        <taxon>Pectinida</taxon>
        <taxon>Pectinoidea</taxon>
        <taxon>Pectinidae</taxon>
        <taxon>Mizuhopecten</taxon>
    </lineage>
</organism>
<comment type="caution">
    <text evidence="2">The sequence shown here is derived from an EMBL/GenBank/DDBJ whole genome shotgun (WGS) entry which is preliminary data.</text>
</comment>
<accession>A0A210PNV2</accession>
<protein>
    <recommendedName>
        <fullName evidence="1">B box-type domain-containing protein</fullName>
    </recommendedName>
</protein>